<evidence type="ECO:0000313" key="1">
    <source>
        <dbReference type="EMBL" id="QXV80842.1"/>
    </source>
</evidence>
<gene>
    <name evidence="1" type="ORF">bas02_0076</name>
</gene>
<protein>
    <submittedName>
        <fullName evidence="1">Uncharacterized protein</fullName>
    </submittedName>
</protein>
<reference evidence="1" key="1">
    <citation type="journal article" date="2021" name="PLoS Biol.">
        <title>Systematic exploration of Escherichia coli phage-host interactions with the BASEL phage collection.</title>
        <authorList>
            <person name="Maffei E."/>
            <person name="Shaidullina A."/>
            <person name="Burkolter M."/>
            <person name="Heyer Y."/>
            <person name="Estermann F."/>
            <person name="Druelle V."/>
            <person name="Sauer P."/>
            <person name="Willi L."/>
            <person name="Michaelis S."/>
            <person name="Hilbi H."/>
            <person name="Thaler D.S."/>
            <person name="Harms A."/>
        </authorList>
    </citation>
    <scope>NUCLEOTIDE SEQUENCE</scope>
    <source>
        <strain evidence="1">Bas02</strain>
    </source>
</reference>
<dbReference type="EMBL" id="MZ501080">
    <property type="protein sequence ID" value="QXV80842.1"/>
    <property type="molecule type" value="Genomic_DNA"/>
</dbReference>
<name>A0AAE7VUB5_9CAUD</name>
<evidence type="ECO:0000313" key="2">
    <source>
        <dbReference type="Proteomes" id="UP000828140"/>
    </source>
</evidence>
<sequence>MFGLNEAMFNAVKRQAKKLNDKYESLSKLDRKNDKLVAGIITEIWQPVSTVISRDRFVWVSGYLKGRVGHDENGNSLYE</sequence>
<accession>A0AAE7VUB5</accession>
<organism evidence="1 2">
    <name type="scientific">Escherichia phage JeanPiccard</name>
    <dbReference type="NCBI Taxonomy" id="2851955"/>
    <lineage>
        <taxon>Viruses</taxon>
        <taxon>Duplodnaviria</taxon>
        <taxon>Heunggongvirae</taxon>
        <taxon>Uroviricota</taxon>
        <taxon>Caudoviricetes</taxon>
        <taxon>Drexlerviridae</taxon>
        <taxon>Braunvirinae</taxon>
    </lineage>
</organism>
<dbReference type="Proteomes" id="UP000828140">
    <property type="component" value="Segment"/>
</dbReference>
<keyword evidence="2" id="KW-1185">Reference proteome</keyword>
<proteinExistence type="predicted"/>